<keyword evidence="4" id="KW-0472">Membrane</keyword>
<feature type="domain" description="Expansin-like EG45" evidence="5">
    <location>
        <begin position="58"/>
        <end position="168"/>
    </location>
</feature>
<gene>
    <name evidence="7" type="primary">EXPB5</name>
    <name evidence="7" type="ORF">A4A49_57580</name>
</gene>
<dbReference type="PANTHER" id="PTHR31692:SF127">
    <property type="entry name" value="EXPANSIN-B5-LIKE"/>
    <property type="match status" value="1"/>
</dbReference>
<evidence type="ECO:0000256" key="1">
    <source>
        <dbReference type="ARBA" id="ARBA00004613"/>
    </source>
</evidence>
<keyword evidence="4" id="KW-1133">Transmembrane helix</keyword>
<dbReference type="PRINTS" id="PR01225">
    <property type="entry name" value="EXPANSNFAMLY"/>
</dbReference>
<accession>A0A1J6IZG8</accession>
<dbReference type="PRINTS" id="PR00829">
    <property type="entry name" value="LOLP1ALLERGN"/>
</dbReference>
<dbReference type="SUPFAM" id="SSF49590">
    <property type="entry name" value="PHL pollen allergen"/>
    <property type="match status" value="1"/>
</dbReference>
<dbReference type="SUPFAM" id="SSF50685">
    <property type="entry name" value="Barwin-like endoglucanases"/>
    <property type="match status" value="1"/>
</dbReference>
<dbReference type="GO" id="GO:0005576">
    <property type="term" value="C:extracellular region"/>
    <property type="evidence" value="ECO:0007669"/>
    <property type="project" value="UniProtKB-SubCell"/>
</dbReference>
<dbReference type="OMA" id="KVDARSN"/>
<evidence type="ECO:0000256" key="3">
    <source>
        <dbReference type="RuleBase" id="RU003460"/>
    </source>
</evidence>
<dbReference type="InterPro" id="IPR036908">
    <property type="entry name" value="RlpA-like_sf"/>
</dbReference>
<comment type="similarity">
    <text evidence="3">Belongs to the expansin family.</text>
</comment>
<dbReference type="Pfam" id="PF03330">
    <property type="entry name" value="DPBB_1"/>
    <property type="match status" value="1"/>
</dbReference>
<dbReference type="InterPro" id="IPR007117">
    <property type="entry name" value="Expansin_CBD"/>
</dbReference>
<dbReference type="PROSITE" id="PS50842">
    <property type="entry name" value="EXPANSIN_EG45"/>
    <property type="match status" value="1"/>
</dbReference>
<dbReference type="PROSITE" id="PS50843">
    <property type="entry name" value="EXPANSIN_CBD"/>
    <property type="match status" value="1"/>
</dbReference>
<dbReference type="PANTHER" id="PTHR31692">
    <property type="entry name" value="EXPANSIN-B3"/>
    <property type="match status" value="1"/>
</dbReference>
<evidence type="ECO:0000256" key="2">
    <source>
        <dbReference type="ARBA" id="ARBA00022525"/>
    </source>
</evidence>
<evidence type="ECO:0000313" key="7">
    <source>
        <dbReference type="EMBL" id="OIT03039.1"/>
    </source>
</evidence>
<dbReference type="Gramene" id="OIT03039">
    <property type="protein sequence ID" value="OIT03039"/>
    <property type="gene ID" value="A4A49_57580"/>
</dbReference>
<comment type="caution">
    <text evidence="7">The sequence shown here is derived from an EMBL/GenBank/DDBJ whole genome shotgun (WGS) entry which is preliminary data.</text>
</comment>
<dbReference type="EMBL" id="MJEQ01037187">
    <property type="protein sequence ID" value="OIT03039.1"/>
    <property type="molecule type" value="Genomic_DNA"/>
</dbReference>
<evidence type="ECO:0000313" key="8">
    <source>
        <dbReference type="Proteomes" id="UP000187609"/>
    </source>
</evidence>
<dbReference type="InterPro" id="IPR009009">
    <property type="entry name" value="RlpA-like_DPBB"/>
</dbReference>
<dbReference type="InterPro" id="IPR007118">
    <property type="entry name" value="Expan_Lol_pI"/>
</dbReference>
<keyword evidence="4" id="KW-0812">Transmembrane</keyword>
<dbReference type="SMR" id="A0A1J6IZG8"/>
<evidence type="ECO:0000259" key="5">
    <source>
        <dbReference type="PROSITE" id="PS50842"/>
    </source>
</evidence>
<name>A0A1J6IZG8_NICAT</name>
<dbReference type="Gene3D" id="2.60.40.760">
    <property type="entry name" value="Expansin, cellulose-binding-like domain"/>
    <property type="match status" value="1"/>
</dbReference>
<dbReference type="Proteomes" id="UP000187609">
    <property type="component" value="Unassembled WGS sequence"/>
</dbReference>
<organism evidence="7 8">
    <name type="scientific">Nicotiana attenuata</name>
    <name type="common">Coyote tobacco</name>
    <dbReference type="NCBI Taxonomy" id="49451"/>
    <lineage>
        <taxon>Eukaryota</taxon>
        <taxon>Viridiplantae</taxon>
        <taxon>Streptophyta</taxon>
        <taxon>Embryophyta</taxon>
        <taxon>Tracheophyta</taxon>
        <taxon>Spermatophyta</taxon>
        <taxon>Magnoliopsida</taxon>
        <taxon>eudicotyledons</taxon>
        <taxon>Gunneridae</taxon>
        <taxon>Pentapetalae</taxon>
        <taxon>asterids</taxon>
        <taxon>lamiids</taxon>
        <taxon>Solanales</taxon>
        <taxon>Solanaceae</taxon>
        <taxon>Nicotianoideae</taxon>
        <taxon>Nicotianeae</taxon>
        <taxon>Nicotiana</taxon>
    </lineage>
</organism>
<dbReference type="GO" id="GO:0009653">
    <property type="term" value="P:anatomical structure morphogenesis"/>
    <property type="evidence" value="ECO:0007669"/>
    <property type="project" value="UniProtKB-ARBA"/>
</dbReference>
<comment type="subcellular location">
    <subcellularLocation>
        <location evidence="1">Secreted</location>
    </subcellularLocation>
</comment>
<evidence type="ECO:0000259" key="6">
    <source>
        <dbReference type="PROSITE" id="PS50843"/>
    </source>
</evidence>
<proteinExistence type="inferred from homology"/>
<reference evidence="7" key="1">
    <citation type="submission" date="2016-11" db="EMBL/GenBank/DDBJ databases">
        <title>The genome of Nicotiana attenuata.</title>
        <authorList>
            <person name="Xu S."/>
            <person name="Brockmoeller T."/>
            <person name="Gaquerel E."/>
            <person name="Navarro A."/>
            <person name="Kuhl H."/>
            <person name="Gase K."/>
            <person name="Ling Z."/>
            <person name="Zhou W."/>
            <person name="Kreitzer C."/>
            <person name="Stanke M."/>
            <person name="Tang H."/>
            <person name="Lyons E."/>
            <person name="Pandey P."/>
            <person name="Pandey S.P."/>
            <person name="Timmermann B."/>
            <person name="Baldwin I.T."/>
        </authorList>
    </citation>
    <scope>NUCLEOTIDE SEQUENCE [LARGE SCALE GENOMIC DNA]</scope>
    <source>
        <strain evidence="7">UT</strain>
    </source>
</reference>
<sequence length="270" mass="29622">MASNFPQFIFVCIFIVFYSDFVVVVCSSQLFNSSLGVSGFSSAVATWYGNATGAGSTGGACGLEDGVAKAPYNAMITAGNQVLFRHGFGCGACYEVLCKQRPHCSGKPIRVSLTDECPEGAYNNDLVRFDLSGTAFGAMAKPRHGEKLRNLGRINIFYKRVACDYKTNIMFKVDKGSNPFFFAVAIEAENGDGALSLVEIKTANSNKWIPMQQMFGATWCVHINPNTQKPPFSLRLTSEYKHQIKANNVIPVGWQSRTIYKSNVNFPNKL</sequence>
<feature type="transmembrane region" description="Helical" evidence="4">
    <location>
        <begin position="6"/>
        <end position="26"/>
    </location>
</feature>
<keyword evidence="8" id="KW-1185">Reference proteome</keyword>
<evidence type="ECO:0000256" key="4">
    <source>
        <dbReference type="SAM" id="Phobius"/>
    </source>
</evidence>
<dbReference type="Gene3D" id="2.40.40.10">
    <property type="entry name" value="RlpA-like domain"/>
    <property type="match status" value="1"/>
</dbReference>
<dbReference type="InterPro" id="IPR005795">
    <property type="entry name" value="LolPI"/>
</dbReference>
<dbReference type="InterPro" id="IPR036749">
    <property type="entry name" value="Expansin_CBD_sf"/>
</dbReference>
<dbReference type="InterPro" id="IPR007112">
    <property type="entry name" value="Expansin/allergen_DPBB_dom"/>
</dbReference>
<protein>
    <submittedName>
        <fullName evidence="7">Expansin-b5</fullName>
    </submittedName>
</protein>
<dbReference type="Pfam" id="PF01357">
    <property type="entry name" value="Expansin_C"/>
    <property type="match status" value="1"/>
</dbReference>
<dbReference type="AlphaFoldDB" id="A0A1J6IZG8"/>
<dbReference type="SMART" id="SM00837">
    <property type="entry name" value="DPBB_1"/>
    <property type="match status" value="1"/>
</dbReference>
<feature type="domain" description="Expansin-like CBD" evidence="6">
    <location>
        <begin position="180"/>
        <end position="262"/>
    </location>
</feature>
<keyword evidence="2" id="KW-0964">Secreted</keyword>